<name>A0A7J0BX85_9BACT</name>
<evidence type="ECO:0000313" key="2">
    <source>
        <dbReference type="EMBL" id="GFM38303.1"/>
    </source>
</evidence>
<reference evidence="2 3" key="1">
    <citation type="submission" date="2020-05" db="EMBL/GenBank/DDBJ databases">
        <title>Draft genome sequence of Desulfovibrio psychrotolerans JS1T.</title>
        <authorList>
            <person name="Ueno A."/>
            <person name="Tamazawa S."/>
            <person name="Tamamura S."/>
            <person name="Murakami T."/>
            <person name="Kiyama T."/>
            <person name="Inomata H."/>
            <person name="Amano Y."/>
            <person name="Miyakawa K."/>
            <person name="Tamaki H."/>
            <person name="Naganuma T."/>
            <person name="Kaneko K."/>
        </authorList>
    </citation>
    <scope>NUCLEOTIDE SEQUENCE [LARGE SCALE GENOMIC DNA]</scope>
    <source>
        <strain evidence="2 3">JS1</strain>
    </source>
</reference>
<protein>
    <submittedName>
        <fullName evidence="2">Uncharacterized protein</fullName>
    </submittedName>
</protein>
<evidence type="ECO:0000256" key="1">
    <source>
        <dbReference type="SAM" id="Phobius"/>
    </source>
</evidence>
<dbReference type="Proteomes" id="UP000503820">
    <property type="component" value="Unassembled WGS sequence"/>
</dbReference>
<sequence length="62" mass="7285">MLKLVPTFRIFLFPKNNEKEMMSMNKVQKEKAIIVFEFLITILTALVSAVRNWPEQLETVTN</sequence>
<accession>A0A7J0BX85</accession>
<keyword evidence="1" id="KW-0472">Membrane</keyword>
<comment type="caution">
    <text evidence="2">The sequence shown here is derived from an EMBL/GenBank/DDBJ whole genome shotgun (WGS) entry which is preliminary data.</text>
</comment>
<proteinExistence type="predicted"/>
<dbReference type="EMBL" id="BLVP01000036">
    <property type="protein sequence ID" value="GFM38303.1"/>
    <property type="molecule type" value="Genomic_DNA"/>
</dbReference>
<keyword evidence="1" id="KW-1133">Transmembrane helix</keyword>
<keyword evidence="1" id="KW-0812">Transmembrane</keyword>
<evidence type="ECO:0000313" key="3">
    <source>
        <dbReference type="Proteomes" id="UP000503820"/>
    </source>
</evidence>
<dbReference type="AlphaFoldDB" id="A0A7J0BX85"/>
<organism evidence="2 3">
    <name type="scientific">Desulfovibrio psychrotolerans</name>
    <dbReference type="NCBI Taxonomy" id="415242"/>
    <lineage>
        <taxon>Bacteria</taxon>
        <taxon>Pseudomonadati</taxon>
        <taxon>Thermodesulfobacteriota</taxon>
        <taxon>Desulfovibrionia</taxon>
        <taxon>Desulfovibrionales</taxon>
        <taxon>Desulfovibrionaceae</taxon>
        <taxon>Desulfovibrio</taxon>
    </lineage>
</organism>
<keyword evidence="3" id="KW-1185">Reference proteome</keyword>
<gene>
    <name evidence="2" type="ORF">DSM19430T_29870</name>
</gene>
<feature type="transmembrane region" description="Helical" evidence="1">
    <location>
        <begin position="32"/>
        <end position="50"/>
    </location>
</feature>